<dbReference type="KEGG" id="bsol:FSW04_16370"/>
<evidence type="ECO:0000313" key="1">
    <source>
        <dbReference type="EMBL" id="QEC48991.1"/>
    </source>
</evidence>
<protein>
    <submittedName>
        <fullName evidence="1">Uncharacterized protein</fullName>
    </submittedName>
</protein>
<dbReference type="OrthoDB" id="5244237at2"/>
<sequence length="112" mass="11482">MQLDFDGVCRFLEEHLGHQVFAATQDGGAEGGNTCLSVQGTLARAEGDITLVDPRPGRIEAFTVAGASTLVLLEGDFSGAVLGAMGEGLPTMVQATFRDLLVVVGALPAPAP</sequence>
<keyword evidence="2" id="KW-1185">Reference proteome</keyword>
<gene>
    <name evidence="1" type="ORF">FSW04_16370</name>
</gene>
<accession>A0A5B8U7R5</accession>
<evidence type="ECO:0000313" key="2">
    <source>
        <dbReference type="Proteomes" id="UP000321805"/>
    </source>
</evidence>
<dbReference type="EMBL" id="CP042430">
    <property type="protein sequence ID" value="QEC48991.1"/>
    <property type="molecule type" value="Genomic_DNA"/>
</dbReference>
<dbReference type="Proteomes" id="UP000321805">
    <property type="component" value="Chromosome"/>
</dbReference>
<organism evidence="1 2">
    <name type="scientific">Baekduia soli</name>
    <dbReference type="NCBI Taxonomy" id="496014"/>
    <lineage>
        <taxon>Bacteria</taxon>
        <taxon>Bacillati</taxon>
        <taxon>Actinomycetota</taxon>
        <taxon>Thermoleophilia</taxon>
        <taxon>Solirubrobacterales</taxon>
        <taxon>Baekduiaceae</taxon>
        <taxon>Baekduia</taxon>
    </lineage>
</organism>
<reference evidence="1 2" key="1">
    <citation type="journal article" date="2018" name="J. Microbiol.">
        <title>Baekduia soli gen. nov., sp. nov., a novel bacterium isolated from the soil of Baekdu Mountain and proposal of a novel family name, Baekduiaceae fam. nov.</title>
        <authorList>
            <person name="An D.S."/>
            <person name="Siddiqi M.Z."/>
            <person name="Kim K.H."/>
            <person name="Yu H.S."/>
            <person name="Im W.T."/>
        </authorList>
    </citation>
    <scope>NUCLEOTIDE SEQUENCE [LARGE SCALE GENOMIC DNA]</scope>
    <source>
        <strain evidence="1 2">BR7-21</strain>
    </source>
</reference>
<name>A0A5B8U7R5_9ACTN</name>
<proteinExistence type="predicted"/>
<dbReference type="AlphaFoldDB" id="A0A5B8U7R5"/>
<dbReference type="RefSeq" id="WP_146921145.1">
    <property type="nucleotide sequence ID" value="NZ_CP042430.1"/>
</dbReference>